<accession>A0A162IDP6</accession>
<proteinExistence type="predicted"/>
<feature type="region of interest" description="Disordered" evidence="1">
    <location>
        <begin position="1"/>
        <end position="71"/>
    </location>
</feature>
<gene>
    <name evidence="2" type="ORF">AAL_08368</name>
</gene>
<keyword evidence="3" id="KW-1185">Reference proteome</keyword>
<protein>
    <submittedName>
        <fullName evidence="2">Uncharacterized protein</fullName>
    </submittedName>
</protein>
<comment type="caution">
    <text evidence="2">The sequence shown here is derived from an EMBL/GenBank/DDBJ whole genome shotgun (WGS) entry which is preliminary data.</text>
</comment>
<dbReference type="EMBL" id="AZGY01000036">
    <property type="protein sequence ID" value="KZZ87562.1"/>
    <property type="molecule type" value="Genomic_DNA"/>
</dbReference>
<organism evidence="2 3">
    <name type="scientific">Moelleriella libera RCEF 2490</name>
    <dbReference type="NCBI Taxonomy" id="1081109"/>
    <lineage>
        <taxon>Eukaryota</taxon>
        <taxon>Fungi</taxon>
        <taxon>Dikarya</taxon>
        <taxon>Ascomycota</taxon>
        <taxon>Pezizomycotina</taxon>
        <taxon>Sordariomycetes</taxon>
        <taxon>Hypocreomycetidae</taxon>
        <taxon>Hypocreales</taxon>
        <taxon>Clavicipitaceae</taxon>
        <taxon>Moelleriella</taxon>
    </lineage>
</organism>
<sequence length="127" mass="14156">MSNSNRNPIDNVISRGDKDNRYDQSLPSSSGTRGNSHLDMDDSASGLWEEPERQPQQEQQPFESLTVDSVNDDSQARIFEPFLMTPLSDIDFTDMDDGNLGCGQDSLDIQFPQFPAGEASHILNAQY</sequence>
<evidence type="ECO:0000313" key="2">
    <source>
        <dbReference type="EMBL" id="KZZ87562.1"/>
    </source>
</evidence>
<dbReference type="AlphaFoldDB" id="A0A162IDP6"/>
<name>A0A162IDP6_9HYPO</name>
<dbReference type="Proteomes" id="UP000078544">
    <property type="component" value="Unassembled WGS sequence"/>
</dbReference>
<evidence type="ECO:0000256" key="1">
    <source>
        <dbReference type="SAM" id="MobiDB-lite"/>
    </source>
</evidence>
<evidence type="ECO:0000313" key="3">
    <source>
        <dbReference type="Proteomes" id="UP000078544"/>
    </source>
</evidence>
<reference evidence="2 3" key="1">
    <citation type="journal article" date="2016" name="Genome Biol. Evol.">
        <title>Divergent and convergent evolution of fungal pathogenicity.</title>
        <authorList>
            <person name="Shang Y."/>
            <person name="Xiao G."/>
            <person name="Zheng P."/>
            <person name="Cen K."/>
            <person name="Zhan S."/>
            <person name="Wang C."/>
        </authorList>
    </citation>
    <scope>NUCLEOTIDE SEQUENCE [LARGE SCALE GENOMIC DNA]</scope>
    <source>
        <strain evidence="2 3">RCEF 2490</strain>
    </source>
</reference>
<feature type="compositionally biased region" description="Polar residues" evidence="1">
    <location>
        <begin position="23"/>
        <end position="35"/>
    </location>
</feature>